<feature type="signal peptide" evidence="1">
    <location>
        <begin position="1"/>
        <end position="18"/>
    </location>
</feature>
<accession>B4VXR4</accession>
<gene>
    <name evidence="2" type="ORF">MC7420_1104</name>
</gene>
<name>B4VXR4_9CYAN</name>
<dbReference type="SUPFAM" id="SSF101898">
    <property type="entry name" value="NHL repeat"/>
    <property type="match status" value="1"/>
</dbReference>
<dbReference type="eggNOG" id="COG4257">
    <property type="taxonomic scope" value="Bacteria"/>
</dbReference>
<dbReference type="EMBL" id="DS989858">
    <property type="protein sequence ID" value="EDX73308.1"/>
    <property type="molecule type" value="Genomic_DNA"/>
</dbReference>
<reference evidence="2 3" key="1">
    <citation type="submission" date="2008-07" db="EMBL/GenBank/DDBJ databases">
        <authorList>
            <person name="Tandeau de Marsac N."/>
            <person name="Ferriera S."/>
            <person name="Johnson J."/>
            <person name="Kravitz S."/>
            <person name="Beeson K."/>
            <person name="Sutton G."/>
            <person name="Rogers Y.-H."/>
            <person name="Friedman R."/>
            <person name="Frazier M."/>
            <person name="Venter J.C."/>
        </authorList>
    </citation>
    <scope>NUCLEOTIDE SEQUENCE [LARGE SCALE GENOMIC DNA]</scope>
    <source>
        <strain evidence="2 3">PCC 7420</strain>
    </source>
</reference>
<protein>
    <submittedName>
        <fullName evidence="2">SMP-30/Gluconolaconase/LRE-like region superfamily</fullName>
    </submittedName>
</protein>
<feature type="chain" id="PRO_5002827670" evidence="1">
    <location>
        <begin position="19"/>
        <end position="344"/>
    </location>
</feature>
<proteinExistence type="predicted"/>
<dbReference type="HOGENOM" id="CLU_856993_0_0_3"/>
<evidence type="ECO:0000313" key="3">
    <source>
        <dbReference type="Proteomes" id="UP000003835"/>
    </source>
</evidence>
<dbReference type="InterPro" id="IPR013424">
    <property type="entry name" value="Ice-binding_C"/>
</dbReference>
<keyword evidence="1" id="KW-0732">Signal</keyword>
<dbReference type="RefSeq" id="WP_006103363.1">
    <property type="nucleotide sequence ID" value="NZ_DS989858.1"/>
</dbReference>
<dbReference type="Gene3D" id="2.130.10.10">
    <property type="entry name" value="YVTN repeat-like/Quinoprotein amine dehydrogenase"/>
    <property type="match status" value="1"/>
</dbReference>
<keyword evidence="3" id="KW-1185">Reference proteome</keyword>
<dbReference type="NCBIfam" id="TIGR02595">
    <property type="entry name" value="PEP_CTERM"/>
    <property type="match status" value="1"/>
</dbReference>
<sequence>MQPASLPLKLALASTAAAGVTLSLVDQAIAASLFVGSFNTNSVLEFDAQTGAFIDTVVEPGSGGLQGPVGLTFSPEDNNLYVVSLLTEDTPPGQVLQYDGRSGAFIQPFTSAVPPLIFPQDLAFGSDGSLFVANTGLDTIAQYDGQTGAFIGNLFPADSSACDAPFSITADEDAVLYFSCTFTNNVQRYDLTTGQVALLGSASSENAAPGGLSLGPDGALYVANFAANTIDRYDLETGTVEVFIDEVESPVQPVFAPNGDLYVSSNPTQKIGEPVPGKVLRYDGQTGSLIDDEFIPSLAGGLDGAGWIAFADEEAAQTPEPGVLLGLLMLGISGVAYRRHRQSD</sequence>
<dbReference type="Proteomes" id="UP000003835">
    <property type="component" value="Unassembled WGS sequence"/>
</dbReference>
<dbReference type="InterPro" id="IPR051344">
    <property type="entry name" value="Vgb"/>
</dbReference>
<dbReference type="PANTHER" id="PTHR40274:SF3">
    <property type="entry name" value="VIRGINIAMYCIN B LYASE"/>
    <property type="match status" value="1"/>
</dbReference>
<evidence type="ECO:0000313" key="2">
    <source>
        <dbReference type="EMBL" id="EDX73308.1"/>
    </source>
</evidence>
<dbReference type="PANTHER" id="PTHR40274">
    <property type="entry name" value="VIRGINIAMYCIN B LYASE"/>
    <property type="match status" value="1"/>
</dbReference>
<dbReference type="STRING" id="118168.MC7420_1104"/>
<dbReference type="InterPro" id="IPR015943">
    <property type="entry name" value="WD40/YVTN_repeat-like_dom_sf"/>
</dbReference>
<evidence type="ECO:0000256" key="1">
    <source>
        <dbReference type="SAM" id="SignalP"/>
    </source>
</evidence>
<organism evidence="2 3">
    <name type="scientific">Coleofasciculus chthonoplastes PCC 7420</name>
    <dbReference type="NCBI Taxonomy" id="118168"/>
    <lineage>
        <taxon>Bacteria</taxon>
        <taxon>Bacillati</taxon>
        <taxon>Cyanobacteriota</taxon>
        <taxon>Cyanophyceae</taxon>
        <taxon>Coleofasciculales</taxon>
        <taxon>Coleofasciculaceae</taxon>
        <taxon>Coleofasciculus</taxon>
    </lineage>
</organism>
<dbReference type="AlphaFoldDB" id="B4VXR4"/>